<keyword evidence="8" id="KW-0496">Mitochondrion</keyword>
<dbReference type="EC" id="4.2.99.18" evidence="8"/>
<name>A0ABR2ZM63_9AGAR</name>
<dbReference type="PANTHER" id="PTHR43286">
    <property type="entry name" value="ENDONUCLEASE III-LIKE PROTEIN 1"/>
    <property type="match status" value="1"/>
</dbReference>
<organism evidence="11 12">
    <name type="scientific">Marasmius tenuissimus</name>
    <dbReference type="NCBI Taxonomy" id="585030"/>
    <lineage>
        <taxon>Eukaryota</taxon>
        <taxon>Fungi</taxon>
        <taxon>Dikarya</taxon>
        <taxon>Basidiomycota</taxon>
        <taxon>Agaricomycotina</taxon>
        <taxon>Agaricomycetes</taxon>
        <taxon>Agaricomycetidae</taxon>
        <taxon>Agaricales</taxon>
        <taxon>Marasmiineae</taxon>
        <taxon>Marasmiaceae</taxon>
        <taxon>Marasmius</taxon>
    </lineage>
</organism>
<dbReference type="InterPro" id="IPR023170">
    <property type="entry name" value="HhH_base_excis_C"/>
</dbReference>
<comment type="similarity">
    <text evidence="1 8">Belongs to the Nth/MutY family.</text>
</comment>
<dbReference type="InterPro" id="IPR003265">
    <property type="entry name" value="HhH-GPD_domain"/>
</dbReference>
<evidence type="ECO:0000256" key="2">
    <source>
        <dbReference type="ARBA" id="ARBA00022763"/>
    </source>
</evidence>
<dbReference type="Pfam" id="PF00730">
    <property type="entry name" value="HhH-GPD"/>
    <property type="match status" value="1"/>
</dbReference>
<evidence type="ECO:0000256" key="1">
    <source>
        <dbReference type="ARBA" id="ARBA00008343"/>
    </source>
</evidence>
<evidence type="ECO:0000313" key="11">
    <source>
        <dbReference type="EMBL" id="KAL0062483.1"/>
    </source>
</evidence>
<dbReference type="Gene3D" id="1.10.1670.10">
    <property type="entry name" value="Helix-hairpin-Helix base-excision DNA repair enzymes (C-terminal)"/>
    <property type="match status" value="1"/>
</dbReference>
<keyword evidence="3 8" id="KW-0378">Hydrolase</keyword>
<dbReference type="EC" id="3.2.2.-" evidence="8"/>
<dbReference type="InterPro" id="IPR004036">
    <property type="entry name" value="Endonuclease-III-like_CS2"/>
</dbReference>
<evidence type="ECO:0000256" key="3">
    <source>
        <dbReference type="ARBA" id="ARBA00022801"/>
    </source>
</evidence>
<feature type="region of interest" description="Disordered" evidence="9">
    <location>
        <begin position="31"/>
        <end position="124"/>
    </location>
</feature>
<feature type="domain" description="HhH-GPD" evidence="10">
    <location>
        <begin position="171"/>
        <end position="343"/>
    </location>
</feature>
<dbReference type="SMART" id="SM00478">
    <property type="entry name" value="ENDO3c"/>
    <property type="match status" value="1"/>
</dbReference>
<protein>
    <recommendedName>
        <fullName evidence="8">Endonuclease III homolog</fullName>
        <ecNumber evidence="8">3.2.2.-</ecNumber>
        <ecNumber evidence="8">4.2.99.18</ecNumber>
    </recommendedName>
    <alternativeName>
        <fullName evidence="8">Bifunctional DNA N-glycosylase/DNA-(apurinic or apyrimidinic site) lyase</fullName>
        <shortName evidence="8">DNA glycosylase/AP lyase</shortName>
    </alternativeName>
</protein>
<evidence type="ECO:0000256" key="4">
    <source>
        <dbReference type="ARBA" id="ARBA00023204"/>
    </source>
</evidence>
<comment type="catalytic activity">
    <reaction evidence="7 8">
        <text>2'-deoxyribonucleotide-(2'-deoxyribose 5'-phosphate)-2'-deoxyribonucleotide-DNA = a 3'-end 2'-deoxyribonucleotide-(2,3-dehydro-2,3-deoxyribose 5'-phosphate)-DNA + a 5'-end 5'-phospho-2'-deoxyribonucleoside-DNA + H(+)</text>
        <dbReference type="Rhea" id="RHEA:66592"/>
        <dbReference type="Rhea" id="RHEA-COMP:13180"/>
        <dbReference type="Rhea" id="RHEA-COMP:16897"/>
        <dbReference type="Rhea" id="RHEA-COMP:17067"/>
        <dbReference type="ChEBI" id="CHEBI:15378"/>
        <dbReference type="ChEBI" id="CHEBI:136412"/>
        <dbReference type="ChEBI" id="CHEBI:157695"/>
        <dbReference type="ChEBI" id="CHEBI:167181"/>
        <dbReference type="EC" id="4.2.99.18"/>
    </reaction>
</comment>
<dbReference type="HAMAP" id="MF_03183">
    <property type="entry name" value="Endonuclease_III_Nth"/>
    <property type="match status" value="1"/>
</dbReference>
<dbReference type="GO" id="GO:0140078">
    <property type="term" value="F:class I DNA-(apurinic or apyrimidinic site) endonuclease activity"/>
    <property type="evidence" value="ECO:0007669"/>
    <property type="project" value="UniProtKB-EC"/>
</dbReference>
<evidence type="ECO:0000259" key="10">
    <source>
        <dbReference type="SMART" id="SM00478"/>
    </source>
</evidence>
<accession>A0ABR2ZM63</accession>
<dbReference type="CDD" id="cd00056">
    <property type="entry name" value="ENDO3c"/>
    <property type="match status" value="1"/>
</dbReference>
<dbReference type="InterPro" id="IPR000445">
    <property type="entry name" value="HhH_motif"/>
</dbReference>
<evidence type="ECO:0000256" key="9">
    <source>
        <dbReference type="SAM" id="MobiDB-lite"/>
    </source>
</evidence>
<evidence type="ECO:0000256" key="8">
    <source>
        <dbReference type="HAMAP-Rule" id="MF_03183"/>
    </source>
</evidence>
<dbReference type="EMBL" id="JBBXMP010000103">
    <property type="protein sequence ID" value="KAL0062483.1"/>
    <property type="molecule type" value="Genomic_DNA"/>
</dbReference>
<reference evidence="11 12" key="1">
    <citation type="submission" date="2024-05" db="EMBL/GenBank/DDBJ databases">
        <title>A draft genome resource for the thread blight pathogen Marasmius tenuissimus strain MS-2.</title>
        <authorList>
            <person name="Yulfo-Soto G.E."/>
            <person name="Baruah I.K."/>
            <person name="Amoako-Attah I."/>
            <person name="Bukari Y."/>
            <person name="Meinhardt L.W."/>
            <person name="Bailey B.A."/>
            <person name="Cohen S.P."/>
        </authorList>
    </citation>
    <scope>NUCLEOTIDE SEQUENCE [LARGE SCALE GENOMIC DNA]</scope>
    <source>
        <strain evidence="11 12">MS-2</strain>
    </source>
</reference>
<dbReference type="PROSITE" id="PS01155">
    <property type="entry name" value="ENDONUCLEASE_III_2"/>
    <property type="match status" value="1"/>
</dbReference>
<evidence type="ECO:0000256" key="5">
    <source>
        <dbReference type="ARBA" id="ARBA00023239"/>
    </source>
</evidence>
<keyword evidence="5 8" id="KW-0456">Lyase</keyword>
<comment type="function">
    <text evidence="8">Bifunctional DNA N-glycosylase with associated apurinic/apyrimidinic (AP) lyase function that catalyzes the first step in base excision repair (BER), the primary repair pathway for the repair of oxidative DNA damage. The DNA N-glycosylase activity releases the damaged DNA base from DNA by cleaving the N-glycosidic bond, leaving an AP site. The AP lyase activity cleaves the phosphodiester bond 3' to the AP site by a beta-elimination. Primarily recognizes and repairs oxidative base damage of pyrimidines.</text>
</comment>
<evidence type="ECO:0000256" key="6">
    <source>
        <dbReference type="ARBA" id="ARBA00023295"/>
    </source>
</evidence>
<keyword evidence="2 8" id="KW-0227">DNA damage</keyword>
<dbReference type="Gene3D" id="1.10.340.30">
    <property type="entry name" value="Hypothetical protein, domain 2"/>
    <property type="match status" value="1"/>
</dbReference>
<comment type="subcellular location">
    <subcellularLocation>
        <location evidence="8">Nucleus</location>
    </subcellularLocation>
    <subcellularLocation>
        <location evidence="8">Mitochondrion</location>
    </subcellularLocation>
</comment>
<dbReference type="Proteomes" id="UP001437256">
    <property type="component" value="Unassembled WGS sequence"/>
</dbReference>
<comment type="caution">
    <text evidence="11">The sequence shown here is derived from an EMBL/GenBank/DDBJ whole genome shotgun (WGS) entry which is preliminary data.</text>
</comment>
<feature type="compositionally biased region" description="Basic and acidic residues" evidence="9">
    <location>
        <begin position="41"/>
        <end position="57"/>
    </location>
</feature>
<dbReference type="SUPFAM" id="SSF48150">
    <property type="entry name" value="DNA-glycosylase"/>
    <property type="match status" value="1"/>
</dbReference>
<evidence type="ECO:0000256" key="7">
    <source>
        <dbReference type="ARBA" id="ARBA00044632"/>
    </source>
</evidence>
<dbReference type="InterPro" id="IPR011257">
    <property type="entry name" value="DNA_glycosylase"/>
</dbReference>
<dbReference type="PANTHER" id="PTHR43286:SF1">
    <property type="entry name" value="ENDONUCLEASE III-LIKE PROTEIN 1"/>
    <property type="match status" value="1"/>
</dbReference>
<dbReference type="InterPro" id="IPR030841">
    <property type="entry name" value="NTH1"/>
</dbReference>
<proteinExistence type="inferred from homology"/>
<evidence type="ECO:0000313" key="12">
    <source>
        <dbReference type="Proteomes" id="UP001437256"/>
    </source>
</evidence>
<keyword evidence="6 8" id="KW-0326">Glycosidase</keyword>
<comment type="caution">
    <text evidence="8">Lacks conserved residue(s) required for the propagation of feature annotation.</text>
</comment>
<dbReference type="Pfam" id="PF00633">
    <property type="entry name" value="HHH"/>
    <property type="match status" value="1"/>
</dbReference>
<keyword evidence="4 8" id="KW-0234">DNA repair</keyword>
<keyword evidence="12" id="KW-1185">Reference proteome</keyword>
<keyword evidence="8" id="KW-0539">Nucleus</keyword>
<sequence>MAPSSLRRSISTRSSTRLATKASLFNSSVTLFELDTSTETETERPTKRVKLEEHYDSEFVQGSSQDLTPLAEETPKKRKKARKTTSVVAESKETILASPSPSKTPRKQKPIRQSLEKPHPAPENWQEVYEKIREMRRHIVAPVDTMGCDQAQSVEQNPQNKRFTTLVSLMLSAQTKDEVTDAAVSKLRTALGGSISVNGIIEADESTISEAINKVGFWRRKSQYIKQTAIRLRDDFESEVPKTVDELCSLPGVGPKMAFLALQVAWNLYARSSSLVLTSINGNLTYRNHGIGVDVHVHRITNRLGWHKPPTKNPEETRLNLQSWLPKELHAEINYMLVGFGQMVCVPIGPRCDQCVLSQDKLCPSAQAPKAKKMKKIKVESEAVKTEVVEESGLPKVEIEYDSLLTLKQEETEA</sequence>
<gene>
    <name evidence="11" type="primary">NTH1_4</name>
    <name evidence="8" type="synonym">NTH1</name>
    <name evidence="11" type="ORF">AAF712_010616</name>
</gene>